<accession>A0A1I5SYZ3</accession>
<protein>
    <submittedName>
        <fullName evidence="2">Glycosyltransferase, GT2 family</fullName>
    </submittedName>
</protein>
<dbReference type="EMBL" id="FOXS01000001">
    <property type="protein sequence ID" value="SFP75938.1"/>
    <property type="molecule type" value="Genomic_DNA"/>
</dbReference>
<dbReference type="STRING" id="1227077.SAMN04515668_0249"/>
<name>A0A1I5SYZ3_HYMAR</name>
<dbReference type="GO" id="GO:0016758">
    <property type="term" value="F:hexosyltransferase activity"/>
    <property type="evidence" value="ECO:0007669"/>
    <property type="project" value="UniProtKB-ARBA"/>
</dbReference>
<dbReference type="OrthoDB" id="761861at2"/>
<evidence type="ECO:0000313" key="3">
    <source>
        <dbReference type="Proteomes" id="UP000199029"/>
    </source>
</evidence>
<dbReference type="AlphaFoldDB" id="A0A1I5SYZ3"/>
<keyword evidence="3" id="KW-1185">Reference proteome</keyword>
<dbReference type="RefSeq" id="WP_092668186.1">
    <property type="nucleotide sequence ID" value="NZ_FOXS01000001.1"/>
</dbReference>
<dbReference type="Proteomes" id="UP000199029">
    <property type="component" value="Unassembled WGS sequence"/>
</dbReference>
<dbReference type="Pfam" id="PF00535">
    <property type="entry name" value="Glycos_transf_2"/>
    <property type="match status" value="1"/>
</dbReference>
<feature type="domain" description="Glycosyltransferase 2-like" evidence="1">
    <location>
        <begin position="6"/>
        <end position="110"/>
    </location>
</feature>
<keyword evidence="2" id="KW-0808">Transferase</keyword>
<dbReference type="InterPro" id="IPR001173">
    <property type="entry name" value="Glyco_trans_2-like"/>
</dbReference>
<dbReference type="SUPFAM" id="SSF53448">
    <property type="entry name" value="Nucleotide-diphospho-sugar transferases"/>
    <property type="match status" value="1"/>
</dbReference>
<organism evidence="2 3">
    <name type="scientific">Hymenobacter arizonensis</name>
    <name type="common">Siccationidurans arizonensis</name>
    <dbReference type="NCBI Taxonomy" id="1227077"/>
    <lineage>
        <taxon>Bacteria</taxon>
        <taxon>Pseudomonadati</taxon>
        <taxon>Bacteroidota</taxon>
        <taxon>Cytophagia</taxon>
        <taxon>Cytophagales</taxon>
        <taxon>Hymenobacteraceae</taxon>
        <taxon>Hymenobacter</taxon>
    </lineage>
</organism>
<proteinExistence type="predicted"/>
<dbReference type="PANTHER" id="PTHR22916">
    <property type="entry name" value="GLYCOSYLTRANSFERASE"/>
    <property type="match status" value="1"/>
</dbReference>
<gene>
    <name evidence="2" type="ORF">SAMN04515668_0249</name>
</gene>
<reference evidence="3" key="1">
    <citation type="submission" date="2016-10" db="EMBL/GenBank/DDBJ databases">
        <authorList>
            <person name="Varghese N."/>
            <person name="Submissions S."/>
        </authorList>
    </citation>
    <scope>NUCLEOTIDE SEQUENCE [LARGE SCALE GENOMIC DNA]</scope>
    <source>
        <strain evidence="3">OR362-8,ATCC BAA-1266,JCM 13504</strain>
    </source>
</reference>
<evidence type="ECO:0000259" key="1">
    <source>
        <dbReference type="Pfam" id="PF00535"/>
    </source>
</evidence>
<dbReference type="InterPro" id="IPR029044">
    <property type="entry name" value="Nucleotide-diphossugar_trans"/>
</dbReference>
<sequence>MTPGLSVLIPVFNWDVNELVDALLAQRADWPGPIEIILFDDGSREETRAANRPLACRPGVRYHELPHNVGRAAIRNQLVAASERQEWLLLLDNDSLLPDAHFLARYAAARHLAPLLIGGTCYTQAPPAHPASYFRWYYGRNREARPATVRQQAPHAQLAINNALMHAAILTQFPFDEELKGYGHEDTKLGLELARAQVPIVHLDNPVLHMGLEPADIFLDKSRQAVRNLAYLYRTTGLGTDTQLLQTALRLQRFGLAPATRSTLRVLSPSLRSSLLSDRPSLRKFDLLKLYWILGEL</sequence>
<evidence type="ECO:0000313" key="2">
    <source>
        <dbReference type="EMBL" id="SFP75938.1"/>
    </source>
</evidence>
<dbReference type="Gene3D" id="3.90.550.10">
    <property type="entry name" value="Spore Coat Polysaccharide Biosynthesis Protein SpsA, Chain A"/>
    <property type="match status" value="1"/>
</dbReference>
<dbReference type="CDD" id="cd00761">
    <property type="entry name" value="Glyco_tranf_GTA_type"/>
    <property type="match status" value="1"/>
</dbReference>